<dbReference type="EMBL" id="JANKAS010000007">
    <property type="protein sequence ID" value="MCR1899139.1"/>
    <property type="molecule type" value="Genomic_DNA"/>
</dbReference>
<feature type="binding site" evidence="4">
    <location>
        <position position="193"/>
    </location>
    <ligand>
        <name>Zn(2+)</name>
        <dbReference type="ChEBI" id="CHEBI:29105"/>
        <label>1</label>
    </ligand>
</feature>
<dbReference type="AlphaFoldDB" id="A0AAE3HGR1"/>
<dbReference type="Proteomes" id="UP001205748">
    <property type="component" value="Unassembled WGS sequence"/>
</dbReference>
<feature type="domain" description="Polymerase/histidinol phosphatase N-terminal" evidence="5">
    <location>
        <begin position="5"/>
        <end position="79"/>
    </location>
</feature>
<keyword evidence="3 4" id="KW-0862">Zinc</keyword>
<dbReference type="Pfam" id="PF02811">
    <property type="entry name" value="PHP"/>
    <property type="match status" value="1"/>
</dbReference>
<dbReference type="HAMAP" id="MF_01561">
    <property type="entry name" value="YcdX_phosphat"/>
    <property type="match status" value="1"/>
</dbReference>
<dbReference type="InterPro" id="IPR016195">
    <property type="entry name" value="Pol/histidinol_Pase-like"/>
</dbReference>
<evidence type="ECO:0000259" key="5">
    <source>
        <dbReference type="SMART" id="SM00481"/>
    </source>
</evidence>
<dbReference type="InterPro" id="IPR003141">
    <property type="entry name" value="Pol/His_phosphatase_N"/>
</dbReference>
<protein>
    <submittedName>
        <fullName evidence="6">Phosphatase</fullName>
    </submittedName>
</protein>
<gene>
    <name evidence="6" type="ORF">NSA47_09100</name>
</gene>
<dbReference type="CDD" id="cd07437">
    <property type="entry name" value="PHP_HisPPase_Ycdx_like"/>
    <property type="match status" value="1"/>
</dbReference>
<comment type="similarity">
    <text evidence="4">Belongs to the PHP family.</text>
</comment>
<evidence type="ECO:0000256" key="2">
    <source>
        <dbReference type="ARBA" id="ARBA00022801"/>
    </source>
</evidence>
<evidence type="ECO:0000256" key="3">
    <source>
        <dbReference type="ARBA" id="ARBA00022833"/>
    </source>
</evidence>
<dbReference type="NCBIfam" id="NF006702">
    <property type="entry name" value="PRK09248.1"/>
    <property type="match status" value="1"/>
</dbReference>
<reference evidence="6" key="1">
    <citation type="submission" date="2022-07" db="EMBL/GenBank/DDBJ databases">
        <title>Enhanced cultured diversity of the mouse gut microbiota enables custom-made synthetic communities.</title>
        <authorList>
            <person name="Afrizal A."/>
        </authorList>
    </citation>
    <scope>NUCLEOTIDE SEQUENCE</scope>
    <source>
        <strain evidence="6">DSM 28593</strain>
    </source>
</reference>
<name>A0AAE3HGR1_9FIRM</name>
<feature type="binding site" evidence="4">
    <location>
        <position position="74"/>
    </location>
    <ligand>
        <name>Zn(2+)</name>
        <dbReference type="ChEBI" id="CHEBI:29105"/>
        <label>1</label>
    </ligand>
</feature>
<dbReference type="PANTHER" id="PTHR36928">
    <property type="entry name" value="PHOSPHATASE YCDX-RELATED"/>
    <property type="match status" value="1"/>
</dbReference>
<evidence type="ECO:0000313" key="6">
    <source>
        <dbReference type="EMBL" id="MCR1899139.1"/>
    </source>
</evidence>
<feature type="binding site" evidence="4">
    <location>
        <position position="102"/>
    </location>
    <ligand>
        <name>Zn(2+)</name>
        <dbReference type="ChEBI" id="CHEBI:29105"/>
        <label>3</label>
    </ligand>
</feature>
<dbReference type="GO" id="GO:0005829">
    <property type="term" value="C:cytosol"/>
    <property type="evidence" value="ECO:0007669"/>
    <property type="project" value="TreeGrafter"/>
</dbReference>
<keyword evidence="7" id="KW-1185">Reference proteome</keyword>
<dbReference type="InterPro" id="IPR004013">
    <property type="entry name" value="PHP_dom"/>
</dbReference>
<dbReference type="SMART" id="SM00481">
    <property type="entry name" value="POLIIIAc"/>
    <property type="match status" value="1"/>
</dbReference>
<accession>A0AAE3HGR1</accession>
<feature type="binding site" evidence="4">
    <location>
        <position position="132"/>
    </location>
    <ligand>
        <name>Zn(2+)</name>
        <dbReference type="ChEBI" id="CHEBI:29105"/>
        <label>3</label>
    </ligand>
</feature>
<feature type="binding site" evidence="4">
    <location>
        <position position="10"/>
    </location>
    <ligand>
        <name>Zn(2+)</name>
        <dbReference type="ChEBI" id="CHEBI:29105"/>
        <label>1</label>
    </ligand>
</feature>
<feature type="binding site" evidence="4">
    <location>
        <position position="8"/>
    </location>
    <ligand>
        <name>Zn(2+)</name>
        <dbReference type="ChEBI" id="CHEBI:29105"/>
        <label>1</label>
    </ligand>
</feature>
<dbReference type="SUPFAM" id="SSF89550">
    <property type="entry name" value="PHP domain-like"/>
    <property type="match status" value="1"/>
</dbReference>
<evidence type="ECO:0000313" key="7">
    <source>
        <dbReference type="Proteomes" id="UP001205748"/>
    </source>
</evidence>
<sequence>MKFVLDTHCHTIVSGHAYSTLTEMVEGAKQNGMELIAITEHGPALPSAPHYYYFGNLKVVPPEIQGVKILKGVEANIIDYDGNIDMPETYLKRLDIILASLHDICIEPGTVQKNTSAIVGAMNNPDVDIIAHSGNPLFPVDYDKILETAKKTNTLLEINNSSFVATRKGSYKNCYYIAQKCKEMEIPIVIGSDAHYALDAGEFTKARRLLEEVDFPEELIMNTHVEKLIKYLKDKGRTPFHDIRIHDHMNM</sequence>
<keyword evidence="2 4" id="KW-0378">Hydrolase</keyword>
<organism evidence="6 7">
    <name type="scientific">Irregularibacter muris</name>
    <dbReference type="NCBI Taxonomy" id="1796619"/>
    <lineage>
        <taxon>Bacteria</taxon>
        <taxon>Bacillati</taxon>
        <taxon>Bacillota</taxon>
        <taxon>Clostridia</taxon>
        <taxon>Eubacteriales</taxon>
        <taxon>Eubacteriaceae</taxon>
        <taxon>Irregularibacter</taxon>
    </lineage>
</organism>
<feature type="binding site" evidence="4">
    <location>
        <position position="41"/>
    </location>
    <ligand>
        <name>Zn(2+)</name>
        <dbReference type="ChEBI" id="CHEBI:29105"/>
        <label>2</label>
    </ligand>
</feature>
<dbReference type="Gene3D" id="3.20.20.140">
    <property type="entry name" value="Metal-dependent hydrolases"/>
    <property type="match status" value="1"/>
</dbReference>
<dbReference type="InterPro" id="IPR023710">
    <property type="entry name" value="Phosphatase_YcdX_put"/>
</dbReference>
<comment type="caution">
    <text evidence="6">The sequence shown here is derived from an EMBL/GenBank/DDBJ whole genome shotgun (WGS) entry which is preliminary data.</text>
</comment>
<keyword evidence="1 4" id="KW-0479">Metal-binding</keyword>
<evidence type="ECO:0000256" key="4">
    <source>
        <dbReference type="HAMAP-Rule" id="MF_01561"/>
    </source>
</evidence>
<dbReference type="InterPro" id="IPR050243">
    <property type="entry name" value="PHP_phosphatase"/>
</dbReference>
<feature type="binding site" evidence="4">
    <location>
        <position position="195"/>
    </location>
    <ligand>
        <name>Zn(2+)</name>
        <dbReference type="ChEBI" id="CHEBI:29105"/>
        <label>2</label>
    </ligand>
</feature>
<dbReference type="PANTHER" id="PTHR36928:SF1">
    <property type="entry name" value="PHOSPHATASE YCDX-RELATED"/>
    <property type="match status" value="1"/>
</dbReference>
<dbReference type="GO" id="GO:0008270">
    <property type="term" value="F:zinc ion binding"/>
    <property type="evidence" value="ECO:0007669"/>
    <property type="project" value="UniProtKB-UniRule"/>
</dbReference>
<proteinExistence type="inferred from homology"/>
<dbReference type="GO" id="GO:0016791">
    <property type="term" value="F:phosphatase activity"/>
    <property type="evidence" value="ECO:0007669"/>
    <property type="project" value="UniProtKB-UniRule"/>
</dbReference>
<evidence type="ECO:0000256" key="1">
    <source>
        <dbReference type="ARBA" id="ARBA00022723"/>
    </source>
</evidence>
<feature type="binding site" evidence="4">
    <location>
        <position position="74"/>
    </location>
    <ligand>
        <name>Zn(2+)</name>
        <dbReference type="ChEBI" id="CHEBI:29105"/>
        <label>3</label>
    </ligand>
</feature>
<feature type="binding site" evidence="4">
    <location>
        <position position="16"/>
    </location>
    <ligand>
        <name>Zn(2+)</name>
        <dbReference type="ChEBI" id="CHEBI:29105"/>
        <label>2</label>
    </ligand>
</feature>
<dbReference type="RefSeq" id="WP_257531178.1">
    <property type="nucleotide sequence ID" value="NZ_JANKAS010000007.1"/>
</dbReference>
<comment type="cofactor">
    <cofactor evidence="4">
        <name>Zn(2+)</name>
        <dbReference type="ChEBI" id="CHEBI:29105"/>
    </cofactor>
    <text evidence="4">Binds 3 Zn(2+) ions per subunit.</text>
</comment>